<evidence type="ECO:0000313" key="2">
    <source>
        <dbReference type="WBParaSite" id="ACRNAN_scaffold2669.g22131.t1"/>
    </source>
</evidence>
<reference evidence="2" key="1">
    <citation type="submission" date="2022-11" db="UniProtKB">
        <authorList>
            <consortium name="WormBaseParasite"/>
        </authorList>
    </citation>
    <scope>IDENTIFICATION</scope>
</reference>
<dbReference type="Gene3D" id="3.40.50.150">
    <property type="entry name" value="Vaccinia Virus protein VP39"/>
    <property type="match status" value="1"/>
</dbReference>
<proteinExistence type="predicted"/>
<organism evidence="1 2">
    <name type="scientific">Acrobeloides nanus</name>
    <dbReference type="NCBI Taxonomy" id="290746"/>
    <lineage>
        <taxon>Eukaryota</taxon>
        <taxon>Metazoa</taxon>
        <taxon>Ecdysozoa</taxon>
        <taxon>Nematoda</taxon>
        <taxon>Chromadorea</taxon>
        <taxon>Rhabditida</taxon>
        <taxon>Tylenchina</taxon>
        <taxon>Cephalobomorpha</taxon>
        <taxon>Cephaloboidea</taxon>
        <taxon>Cephalobidae</taxon>
        <taxon>Acrobeloides</taxon>
    </lineage>
</organism>
<dbReference type="Proteomes" id="UP000887540">
    <property type="component" value="Unplaced"/>
</dbReference>
<evidence type="ECO:0000313" key="1">
    <source>
        <dbReference type="Proteomes" id="UP000887540"/>
    </source>
</evidence>
<sequence length="117" mass="13924">MKLKGLNNIVYPLRLPSSDAAQILHCYRIQADVAIINADHGYNAVVRDIQMYYPLVRKEGIFMGYNFTLKGVNQAVKELVEKKNHLIQFWDFYEYFFMLKEYENANFFNKRTENLFI</sequence>
<keyword evidence="1" id="KW-1185">Reference proteome</keyword>
<name>A0A914DH15_9BILA</name>
<accession>A0A914DH15</accession>
<dbReference type="WBParaSite" id="ACRNAN_scaffold2669.g22131.t1">
    <property type="protein sequence ID" value="ACRNAN_scaffold2669.g22131.t1"/>
    <property type="gene ID" value="ACRNAN_scaffold2669.g22131"/>
</dbReference>
<dbReference type="AlphaFoldDB" id="A0A914DH15"/>
<dbReference type="InterPro" id="IPR029063">
    <property type="entry name" value="SAM-dependent_MTases_sf"/>
</dbReference>
<protein>
    <submittedName>
        <fullName evidence="2">Uncharacterized protein</fullName>
    </submittedName>
</protein>